<dbReference type="PROSITE" id="PS50977">
    <property type="entry name" value="HTH_TETR_2"/>
    <property type="match status" value="1"/>
</dbReference>
<evidence type="ECO:0000256" key="1">
    <source>
        <dbReference type="ARBA" id="ARBA00022491"/>
    </source>
</evidence>
<dbReference type="PRINTS" id="PR00455">
    <property type="entry name" value="HTHTETR"/>
</dbReference>
<proteinExistence type="predicted"/>
<dbReference type="SUPFAM" id="SSF46689">
    <property type="entry name" value="Homeodomain-like"/>
    <property type="match status" value="1"/>
</dbReference>
<feature type="DNA-binding region" description="H-T-H motif" evidence="5">
    <location>
        <begin position="29"/>
        <end position="48"/>
    </location>
</feature>
<dbReference type="RefSeq" id="WP_103383087.1">
    <property type="nucleotide sequence ID" value="NZ_BAABKS010000053.1"/>
</dbReference>
<dbReference type="PANTHER" id="PTHR30055">
    <property type="entry name" value="HTH-TYPE TRANSCRIPTIONAL REGULATOR RUTR"/>
    <property type="match status" value="1"/>
</dbReference>
<keyword evidence="3 5" id="KW-0238">DNA-binding</keyword>
<dbReference type="InterPro" id="IPR009057">
    <property type="entry name" value="Homeodomain-like_sf"/>
</dbReference>
<evidence type="ECO:0000259" key="6">
    <source>
        <dbReference type="PROSITE" id="PS50977"/>
    </source>
</evidence>
<dbReference type="Proteomes" id="UP001597182">
    <property type="component" value="Unassembled WGS sequence"/>
</dbReference>
<dbReference type="InterPro" id="IPR041490">
    <property type="entry name" value="KstR2_TetR_C"/>
</dbReference>
<dbReference type="InterPro" id="IPR036271">
    <property type="entry name" value="Tet_transcr_reg_TetR-rel_C_sf"/>
</dbReference>
<dbReference type="Pfam" id="PF17932">
    <property type="entry name" value="TetR_C_24"/>
    <property type="match status" value="1"/>
</dbReference>
<accession>A0ABW3VQV6</accession>
<dbReference type="SUPFAM" id="SSF48498">
    <property type="entry name" value="Tetracyclin repressor-like, C-terminal domain"/>
    <property type="match status" value="1"/>
</dbReference>
<dbReference type="InterPro" id="IPR001647">
    <property type="entry name" value="HTH_TetR"/>
</dbReference>
<evidence type="ECO:0000256" key="5">
    <source>
        <dbReference type="PROSITE-ProRule" id="PRU00335"/>
    </source>
</evidence>
<evidence type="ECO:0000256" key="3">
    <source>
        <dbReference type="ARBA" id="ARBA00023125"/>
    </source>
</evidence>
<dbReference type="InterPro" id="IPR050109">
    <property type="entry name" value="HTH-type_TetR-like_transc_reg"/>
</dbReference>
<protein>
    <submittedName>
        <fullName evidence="7">TetR/AcrR family transcriptional regulator</fullName>
    </submittedName>
</protein>
<dbReference type="Gene3D" id="1.10.357.10">
    <property type="entry name" value="Tetracycline Repressor, domain 2"/>
    <property type="match status" value="1"/>
</dbReference>
<reference evidence="8" key="1">
    <citation type="journal article" date="2019" name="Int. J. Syst. Evol. Microbiol.">
        <title>The Global Catalogue of Microorganisms (GCM) 10K type strain sequencing project: providing services to taxonomists for standard genome sequencing and annotation.</title>
        <authorList>
            <consortium name="The Broad Institute Genomics Platform"/>
            <consortium name="The Broad Institute Genome Sequencing Center for Infectious Disease"/>
            <person name="Wu L."/>
            <person name="Ma J."/>
        </authorList>
    </citation>
    <scope>NUCLEOTIDE SEQUENCE [LARGE SCALE GENOMIC DNA]</scope>
    <source>
        <strain evidence="8">CCUG 49018</strain>
    </source>
</reference>
<keyword evidence="1" id="KW-0678">Repressor</keyword>
<keyword evidence="4" id="KW-0804">Transcription</keyword>
<dbReference type="Pfam" id="PF00440">
    <property type="entry name" value="TetR_N"/>
    <property type="match status" value="1"/>
</dbReference>
<sequence>MTRSTPVSPQTVQHAARDLFASQGYRGTSMKDIAQVLGVSAPNLYNHVPSKQVLLYTIMDVAMDRALDALEAALAGTADVAEQLRLATVATVLDFLENPAEVTVCNTEIRSLVEPYRTTIIGKRDAYGARIRAIVERGCAEGRFHVRDPRTASYLILEMGNSAKAWFRPAGTYTARQVAEQYADYALRIVGCTDAADHPAGR</sequence>
<organism evidence="7 8">
    <name type="scientific">Pseudonocardia benzenivorans</name>
    <dbReference type="NCBI Taxonomy" id="228005"/>
    <lineage>
        <taxon>Bacteria</taxon>
        <taxon>Bacillati</taxon>
        <taxon>Actinomycetota</taxon>
        <taxon>Actinomycetes</taxon>
        <taxon>Pseudonocardiales</taxon>
        <taxon>Pseudonocardiaceae</taxon>
        <taxon>Pseudonocardia</taxon>
    </lineage>
</organism>
<feature type="domain" description="HTH tetR-type" evidence="6">
    <location>
        <begin position="6"/>
        <end position="66"/>
    </location>
</feature>
<evidence type="ECO:0000256" key="4">
    <source>
        <dbReference type="ARBA" id="ARBA00023163"/>
    </source>
</evidence>
<dbReference type="EMBL" id="JBHTMB010000229">
    <property type="protein sequence ID" value="MFD1236524.1"/>
    <property type="molecule type" value="Genomic_DNA"/>
</dbReference>
<dbReference type="PROSITE" id="PS01081">
    <property type="entry name" value="HTH_TETR_1"/>
    <property type="match status" value="1"/>
</dbReference>
<keyword evidence="2" id="KW-0805">Transcription regulation</keyword>
<dbReference type="InterPro" id="IPR023772">
    <property type="entry name" value="DNA-bd_HTH_TetR-type_CS"/>
</dbReference>
<comment type="caution">
    <text evidence="7">The sequence shown here is derived from an EMBL/GenBank/DDBJ whole genome shotgun (WGS) entry which is preliminary data.</text>
</comment>
<dbReference type="PANTHER" id="PTHR30055:SF175">
    <property type="entry name" value="HTH-TYPE TRANSCRIPTIONAL REPRESSOR KSTR2"/>
    <property type="match status" value="1"/>
</dbReference>
<keyword evidence="8" id="KW-1185">Reference proteome</keyword>
<gene>
    <name evidence="7" type="ORF">ACFQ34_24835</name>
</gene>
<evidence type="ECO:0000313" key="7">
    <source>
        <dbReference type="EMBL" id="MFD1236524.1"/>
    </source>
</evidence>
<evidence type="ECO:0000256" key="2">
    <source>
        <dbReference type="ARBA" id="ARBA00023015"/>
    </source>
</evidence>
<evidence type="ECO:0000313" key="8">
    <source>
        <dbReference type="Proteomes" id="UP001597182"/>
    </source>
</evidence>
<name>A0ABW3VQV6_9PSEU</name>